<proteinExistence type="predicted"/>
<gene>
    <name evidence="2" type="ORF">NWF35_09070</name>
</gene>
<feature type="transmembrane region" description="Helical" evidence="1">
    <location>
        <begin position="541"/>
        <end position="558"/>
    </location>
</feature>
<evidence type="ECO:0000313" key="3">
    <source>
        <dbReference type="Proteomes" id="UP001174196"/>
    </source>
</evidence>
<keyword evidence="3" id="KW-1185">Reference proteome</keyword>
<protein>
    <recommendedName>
        <fullName evidence="4">Galectin domain-containing protein</fullName>
    </recommendedName>
</protein>
<reference evidence="2" key="1">
    <citation type="submission" date="2022-08" db="EMBL/GenBank/DDBJ databases">
        <title>Polycladomyces zharkentsis sp. nov., a novel thermophilic CMC and starch-degrading bacterium isolated from a geothermal spring in Kazakhstan.</title>
        <authorList>
            <person name="Mashzhan A."/>
            <person name="Kistaubaeva A."/>
            <person name="Javier-Lopez R."/>
            <person name="Birkeland N.-K."/>
        </authorList>
    </citation>
    <scope>NUCLEOTIDE SEQUENCE</scope>
    <source>
        <strain evidence="2">KSR 13</strain>
    </source>
</reference>
<keyword evidence="1" id="KW-0472">Membrane</keyword>
<sequence length="593" mass="68189">MGRKKKTKKWSIRLDGRETAIEAEWSRSAGSIWVDGKAMESWTILFDAPEHHHVLRLGRHRVIVHFRRENGKGSFLTDLSVDGISVANGQPVKERKATPVSEIEKVWKIRLDDGEHEVYLRHQNGMQIEILLDDRMMEKSFVIDRHSDHLFCLGRHVVGVHIRRLSEYESLYDLSIDGVSQDTGEEMEPFTLMPVDRCDLRVWEVNLNGKLHRVELIHPLTRRMRVQVNGKPVTETGSAWKMESVRIPFRIEETSCEIRVGMKEKGHLLLDLLVEGVSATTGQSVPDLWGETVENGRTNSCHQTWIVTQEGKSHEVTVQAEGQRIRILLNGREVHKHTMLHALVNSLKNDSGLIWFPLPLNKADNGVLLESLPEGPVFRLYLDGKDADNGESLSPLYAMCSDLKTRMWVFADREGRTQRVEVRQENWRWTHTVWVNGHQVGKFSWWRNKEIALPLGNLEARLMVKQDFANHRTRYALVVEDQVVKRGEELDFSRTPGYRNPVDPFPSEPFRERVKKAVSMFLGLVAFQLVIRWLSGEHDHPVSKSLFFSFFMALSCLFESRRAWILALIGLTLILIGAQTAYDELLKPWVAGL</sequence>
<dbReference type="InterPro" id="IPR038513">
    <property type="entry name" value="FAIM1_dom_sf"/>
</dbReference>
<dbReference type="EMBL" id="JANRHH010000035">
    <property type="protein sequence ID" value="MDN4594051.1"/>
    <property type="molecule type" value="Genomic_DNA"/>
</dbReference>
<keyword evidence="1" id="KW-0812">Transmembrane</keyword>
<evidence type="ECO:0000313" key="2">
    <source>
        <dbReference type="EMBL" id="MDN4594051.1"/>
    </source>
</evidence>
<dbReference type="Pfam" id="PF06905">
    <property type="entry name" value="FAIM1"/>
    <property type="match status" value="1"/>
</dbReference>
<name>A0ABT8IMN4_9BACL</name>
<comment type="caution">
    <text evidence="2">The sequence shown here is derived from an EMBL/GenBank/DDBJ whole genome shotgun (WGS) entry which is preliminary data.</text>
</comment>
<dbReference type="Proteomes" id="UP001174196">
    <property type="component" value="Unassembled WGS sequence"/>
</dbReference>
<feature type="transmembrane region" description="Helical" evidence="1">
    <location>
        <begin position="563"/>
        <end position="582"/>
    </location>
</feature>
<organism evidence="2 3">
    <name type="scientific">Polycladomyces subterraneus</name>
    <dbReference type="NCBI Taxonomy" id="1016997"/>
    <lineage>
        <taxon>Bacteria</taxon>
        <taxon>Bacillati</taxon>
        <taxon>Bacillota</taxon>
        <taxon>Bacilli</taxon>
        <taxon>Bacillales</taxon>
        <taxon>Thermoactinomycetaceae</taxon>
        <taxon>Polycladomyces</taxon>
    </lineage>
</organism>
<feature type="transmembrane region" description="Helical" evidence="1">
    <location>
        <begin position="517"/>
        <end position="535"/>
    </location>
</feature>
<dbReference type="InterPro" id="IPR010695">
    <property type="entry name" value="FAIM1"/>
</dbReference>
<keyword evidence="1" id="KW-1133">Transmembrane helix</keyword>
<dbReference type="Gene3D" id="2.40.128.180">
    <property type="match status" value="2"/>
</dbReference>
<dbReference type="RefSeq" id="WP_301238730.1">
    <property type="nucleotide sequence ID" value="NZ_JANRHH010000035.1"/>
</dbReference>
<evidence type="ECO:0000256" key="1">
    <source>
        <dbReference type="SAM" id="Phobius"/>
    </source>
</evidence>
<evidence type="ECO:0008006" key="4">
    <source>
        <dbReference type="Google" id="ProtNLM"/>
    </source>
</evidence>
<accession>A0ABT8IMN4</accession>